<evidence type="ECO:0000256" key="2">
    <source>
        <dbReference type="SAM" id="MobiDB-lite"/>
    </source>
</evidence>
<name>A0ABQ5XTZ2_9GAMM</name>
<evidence type="ECO:0000313" key="5">
    <source>
        <dbReference type="Proteomes" id="UP001156670"/>
    </source>
</evidence>
<dbReference type="SUPFAM" id="SSF51556">
    <property type="entry name" value="Metallo-dependent hydrolases"/>
    <property type="match status" value="1"/>
</dbReference>
<accession>A0ABQ5XTZ2</accession>
<reference evidence="5" key="1">
    <citation type="journal article" date="2019" name="Int. J. Syst. Evol. Microbiol.">
        <title>The Global Catalogue of Microorganisms (GCM) 10K type strain sequencing project: providing services to taxonomists for standard genome sequencing and annotation.</title>
        <authorList>
            <consortium name="The Broad Institute Genomics Platform"/>
            <consortium name="The Broad Institute Genome Sequencing Center for Infectious Disease"/>
            <person name="Wu L."/>
            <person name="Ma J."/>
        </authorList>
    </citation>
    <scope>NUCLEOTIDE SEQUENCE [LARGE SCALE GENOMIC DNA]</scope>
    <source>
        <strain evidence="5">NBRC 111980</strain>
    </source>
</reference>
<dbReference type="Proteomes" id="UP001156670">
    <property type="component" value="Unassembled WGS sequence"/>
</dbReference>
<dbReference type="Pfam" id="PF04909">
    <property type="entry name" value="Amidohydro_2"/>
    <property type="match status" value="1"/>
</dbReference>
<dbReference type="Gene3D" id="3.20.20.140">
    <property type="entry name" value="Metal-dependent hydrolases"/>
    <property type="match status" value="1"/>
</dbReference>
<dbReference type="PANTHER" id="PTHR43569">
    <property type="entry name" value="AMIDOHYDROLASE"/>
    <property type="match status" value="1"/>
</dbReference>
<organism evidence="4 5">
    <name type="scientific">Dyella acidisoli</name>
    <dbReference type="NCBI Taxonomy" id="1867834"/>
    <lineage>
        <taxon>Bacteria</taxon>
        <taxon>Pseudomonadati</taxon>
        <taxon>Pseudomonadota</taxon>
        <taxon>Gammaproteobacteria</taxon>
        <taxon>Lysobacterales</taxon>
        <taxon>Rhodanobacteraceae</taxon>
        <taxon>Dyella</taxon>
    </lineage>
</organism>
<feature type="domain" description="Amidohydrolase-related" evidence="3">
    <location>
        <begin position="4"/>
        <end position="276"/>
    </location>
</feature>
<dbReference type="InterPro" id="IPR032466">
    <property type="entry name" value="Metal_Hydrolase"/>
</dbReference>
<keyword evidence="5" id="KW-1185">Reference proteome</keyword>
<evidence type="ECO:0000256" key="1">
    <source>
        <dbReference type="ARBA" id="ARBA00038310"/>
    </source>
</evidence>
<feature type="compositionally biased region" description="Basic and acidic residues" evidence="2">
    <location>
        <begin position="330"/>
        <end position="340"/>
    </location>
</feature>
<comment type="similarity">
    <text evidence="1">Belongs to the metallo-dependent hydrolases superfamily.</text>
</comment>
<sequence length="340" mass="37850">MIIVDAHQHYWQPTRGDYGWLPQAPASLQRAFLPEHLREQRKAAGVQYSVLVQAAPTEEETRYLFELAHEDPSVVGVVGWVDMEAADVGTRIDALIRDGQGLLCGLRPMAQDLADLDWLARPSLDRAFDCIQDCGLTFDALVDMRQLPALLRRLRRHPQLSIVLDHAGKPSISDGRFDQWTSWIDELAQHPSLHCKLSGLLTLLGEPVHEDAIEPYVADLFSHFGHERLMWGSDWPVLTTHADYAHWLQVAMTLTERYAAGSQADVFAANAVRFYALDVDLHSFAPSPLRGEGRGEGPTSPGASPERGAKKAALSQDRPLTLTLSPEGRGNPHQEKKNHD</sequence>
<protein>
    <submittedName>
        <fullName evidence="4">Amidohydrolase</fullName>
    </submittedName>
</protein>
<dbReference type="PANTHER" id="PTHR43569:SF2">
    <property type="entry name" value="AMIDOHYDROLASE-RELATED DOMAIN-CONTAINING PROTEIN"/>
    <property type="match status" value="1"/>
</dbReference>
<evidence type="ECO:0000313" key="4">
    <source>
        <dbReference type="EMBL" id="GLQ94936.1"/>
    </source>
</evidence>
<dbReference type="InterPro" id="IPR052350">
    <property type="entry name" value="Metallo-dep_Lactonases"/>
</dbReference>
<dbReference type="EMBL" id="BSOB01000050">
    <property type="protein sequence ID" value="GLQ94936.1"/>
    <property type="molecule type" value="Genomic_DNA"/>
</dbReference>
<evidence type="ECO:0000259" key="3">
    <source>
        <dbReference type="Pfam" id="PF04909"/>
    </source>
</evidence>
<proteinExistence type="inferred from homology"/>
<dbReference type="InterPro" id="IPR006680">
    <property type="entry name" value="Amidohydro-rel"/>
</dbReference>
<feature type="region of interest" description="Disordered" evidence="2">
    <location>
        <begin position="286"/>
        <end position="340"/>
    </location>
</feature>
<comment type="caution">
    <text evidence="4">The sequence shown here is derived from an EMBL/GenBank/DDBJ whole genome shotgun (WGS) entry which is preliminary data.</text>
</comment>
<gene>
    <name evidence="4" type="ORF">GCM10007901_38890</name>
</gene>